<feature type="transmembrane region" description="Helical" evidence="2">
    <location>
        <begin position="92"/>
        <end position="113"/>
    </location>
</feature>
<proteinExistence type="predicted"/>
<dbReference type="AlphaFoldDB" id="A0A8H4NF51"/>
<keyword evidence="4" id="KW-1185">Reference proteome</keyword>
<organism evidence="3 4">
    <name type="scientific">Botryosphaeria dothidea</name>
    <dbReference type="NCBI Taxonomy" id="55169"/>
    <lineage>
        <taxon>Eukaryota</taxon>
        <taxon>Fungi</taxon>
        <taxon>Dikarya</taxon>
        <taxon>Ascomycota</taxon>
        <taxon>Pezizomycotina</taxon>
        <taxon>Dothideomycetes</taxon>
        <taxon>Dothideomycetes incertae sedis</taxon>
        <taxon>Botryosphaeriales</taxon>
        <taxon>Botryosphaeriaceae</taxon>
        <taxon>Botryosphaeria</taxon>
    </lineage>
</organism>
<dbReference type="OrthoDB" id="2316594at2759"/>
<keyword evidence="2" id="KW-0812">Transmembrane</keyword>
<reference evidence="3" key="1">
    <citation type="submission" date="2020-04" db="EMBL/GenBank/DDBJ databases">
        <title>Genome Assembly and Annotation of Botryosphaeria dothidea sdau 11-99, a Latent Pathogen of Apple Fruit Ring Rot in China.</title>
        <authorList>
            <person name="Yu C."/>
            <person name="Diao Y."/>
            <person name="Lu Q."/>
            <person name="Zhao J."/>
            <person name="Cui S."/>
            <person name="Peng C."/>
            <person name="He B."/>
            <person name="Liu H."/>
        </authorList>
    </citation>
    <scope>NUCLEOTIDE SEQUENCE [LARGE SCALE GENOMIC DNA]</scope>
    <source>
        <strain evidence="3">Sdau11-99</strain>
    </source>
</reference>
<evidence type="ECO:0000256" key="1">
    <source>
        <dbReference type="SAM" id="MobiDB-lite"/>
    </source>
</evidence>
<feature type="transmembrane region" description="Helical" evidence="2">
    <location>
        <begin position="58"/>
        <end position="80"/>
    </location>
</feature>
<evidence type="ECO:0000313" key="3">
    <source>
        <dbReference type="EMBL" id="KAF4312762.1"/>
    </source>
</evidence>
<dbReference type="Gene3D" id="3.40.50.300">
    <property type="entry name" value="P-loop containing nucleotide triphosphate hydrolases"/>
    <property type="match status" value="1"/>
</dbReference>
<keyword evidence="2" id="KW-0472">Membrane</keyword>
<feature type="transmembrane region" description="Helical" evidence="2">
    <location>
        <begin position="140"/>
        <end position="163"/>
    </location>
</feature>
<sequence>MVFFLSRKMARSKVQPTHYPRIPFHFLRSAQLLAAVVVTCVMAFFVDQLHHDGYPIPWTFLLLLTVSVLTVFFLSATLVQHCCCGLNPRLNLLLNSVLLVIWTLGFGLLSWWASGTLGHVCNKDNWRNDDGIMVCRIYKALFAFSLLGFASTLAALLLDIYVFKRSTRRGKYNQMMDVDTKRSGPGPQQSPWSAHIEDPDAEQRPYSDQRAKKSPGQTGYALPAEQFAYDDTGYHGVHGNGVNSRQGDSPKQSSGLFSFSSSDSSKMTSFAGNFELPFRFSTAASERDSASQKGSPSPRSGGQHQHGSERSVRELSRYLSLLKPAISTDQQRSTTADGLHVEELLTTPLFSWSVKLTLADLRRRGRAPDEAHFEQFALLGQERSGPGSNNLVSSINPEGVEPIFLNTNAPWSAFLCGSQGSGKSHTLACMLEGCLMSSKALGRLPEPLQGIVFHCDAWSAGSVCEAAHLCSAGIKVNVLVSPSNYWRLKDAYSKIPDPKRRLRVKQLKLRPRHLNVERMLALMAFNESSGRVPLYMEVINKILRDMATSARGAFEFDYKGFKRRLDNEKLTPDQKGPMNLRLQLLESFMDVDDDDEDDIFSPTPGSLTVVDLTDPFIDASSACTLFDICLALFLEDDTSSGRVIALDEAHKYMTDTAASDRFTDSLLTTIRIQRHAGTRVIIATQEPTISPKLLDLCSMTIVHRFTSPAWLSVLRDHLAGLSAMAGKTDEQIKQLFDEIVTLKVGESLLFAPSAMVRIIQSRESEVGKKIVKLGTECVRFRTRPRVTNDGGKSVLAIR</sequence>
<feature type="transmembrane region" description="Helical" evidence="2">
    <location>
        <begin position="26"/>
        <end position="46"/>
    </location>
</feature>
<feature type="region of interest" description="Disordered" evidence="1">
    <location>
        <begin position="233"/>
        <end position="260"/>
    </location>
</feature>
<dbReference type="Proteomes" id="UP000572817">
    <property type="component" value="Unassembled WGS sequence"/>
</dbReference>
<dbReference type="PANTHER" id="PTHR39608">
    <property type="entry name" value="INTEGRAL MEMBRANE PROTEIN (AFU_ORTHOLOGUE AFUA_5G08640)"/>
    <property type="match status" value="1"/>
</dbReference>
<dbReference type="InterPro" id="IPR027417">
    <property type="entry name" value="P-loop_NTPase"/>
</dbReference>
<evidence type="ECO:0008006" key="5">
    <source>
        <dbReference type="Google" id="ProtNLM"/>
    </source>
</evidence>
<feature type="region of interest" description="Disordered" evidence="1">
    <location>
        <begin position="283"/>
        <end position="311"/>
    </location>
</feature>
<feature type="compositionally biased region" description="Polar residues" evidence="1">
    <location>
        <begin position="241"/>
        <end position="252"/>
    </location>
</feature>
<evidence type="ECO:0000313" key="4">
    <source>
        <dbReference type="Proteomes" id="UP000572817"/>
    </source>
</evidence>
<name>A0A8H4NF51_9PEZI</name>
<feature type="compositionally biased region" description="Basic and acidic residues" evidence="1">
    <location>
        <begin position="195"/>
        <end position="211"/>
    </location>
</feature>
<comment type="caution">
    <text evidence="3">The sequence shown here is derived from an EMBL/GenBank/DDBJ whole genome shotgun (WGS) entry which is preliminary data.</text>
</comment>
<dbReference type="PANTHER" id="PTHR39608:SF2">
    <property type="entry name" value="MARVEL DOMAIN-CONTAINING PROTEIN"/>
    <property type="match status" value="1"/>
</dbReference>
<gene>
    <name evidence="3" type="ORF">GTA08_BOTSDO11984</name>
</gene>
<evidence type="ECO:0000256" key="2">
    <source>
        <dbReference type="SAM" id="Phobius"/>
    </source>
</evidence>
<feature type="compositionally biased region" description="Polar residues" evidence="1">
    <location>
        <begin position="291"/>
        <end position="305"/>
    </location>
</feature>
<dbReference type="EMBL" id="WWBZ02000002">
    <property type="protein sequence ID" value="KAF4312762.1"/>
    <property type="molecule type" value="Genomic_DNA"/>
</dbReference>
<protein>
    <recommendedName>
        <fullName evidence="5">P-loop containing nucleoside triphosphate hydrolase protein</fullName>
    </recommendedName>
</protein>
<accession>A0A8H4NF51</accession>
<dbReference type="SUPFAM" id="SSF52540">
    <property type="entry name" value="P-loop containing nucleoside triphosphate hydrolases"/>
    <property type="match status" value="1"/>
</dbReference>
<feature type="region of interest" description="Disordered" evidence="1">
    <location>
        <begin position="174"/>
        <end position="219"/>
    </location>
</feature>
<keyword evidence="2" id="KW-1133">Transmembrane helix</keyword>